<comment type="caution">
    <text evidence="1">The sequence shown here is derived from an EMBL/GenBank/DDBJ whole genome shotgun (WGS) entry which is preliminary data.</text>
</comment>
<dbReference type="AlphaFoldDB" id="A0A3M7PBU8"/>
<keyword evidence="2" id="KW-1185">Reference proteome</keyword>
<sequence>MIKIFWQHFKIGVFNCQISFGDQVKHKLDEQIVVLGQVRQVLHKLELKVGVQLIAGPVAVPAQTRRLAAVEVQNIFLNVHTFVEPVDDVVVEVLVQVVGEAMR</sequence>
<proteinExistence type="predicted"/>
<name>A0A3M7PBU8_BRAPC</name>
<dbReference type="EMBL" id="REGN01012299">
    <property type="protein sequence ID" value="RMZ96167.1"/>
    <property type="molecule type" value="Genomic_DNA"/>
</dbReference>
<organism evidence="1 2">
    <name type="scientific">Brachionus plicatilis</name>
    <name type="common">Marine rotifer</name>
    <name type="synonym">Brachionus muelleri</name>
    <dbReference type="NCBI Taxonomy" id="10195"/>
    <lineage>
        <taxon>Eukaryota</taxon>
        <taxon>Metazoa</taxon>
        <taxon>Spiralia</taxon>
        <taxon>Gnathifera</taxon>
        <taxon>Rotifera</taxon>
        <taxon>Eurotatoria</taxon>
        <taxon>Monogononta</taxon>
        <taxon>Pseudotrocha</taxon>
        <taxon>Ploima</taxon>
        <taxon>Brachionidae</taxon>
        <taxon>Brachionus</taxon>
    </lineage>
</organism>
<dbReference type="Proteomes" id="UP000276133">
    <property type="component" value="Unassembled WGS sequence"/>
</dbReference>
<gene>
    <name evidence="1" type="ORF">BpHYR1_029302</name>
</gene>
<protein>
    <submittedName>
        <fullName evidence="1">Uncharacterized protein</fullName>
    </submittedName>
</protein>
<evidence type="ECO:0000313" key="2">
    <source>
        <dbReference type="Proteomes" id="UP000276133"/>
    </source>
</evidence>
<accession>A0A3M7PBU8</accession>
<reference evidence="1 2" key="1">
    <citation type="journal article" date="2018" name="Sci. Rep.">
        <title>Genomic signatures of local adaptation to the degree of environmental predictability in rotifers.</title>
        <authorList>
            <person name="Franch-Gras L."/>
            <person name="Hahn C."/>
            <person name="Garcia-Roger E.M."/>
            <person name="Carmona M.J."/>
            <person name="Serra M."/>
            <person name="Gomez A."/>
        </authorList>
    </citation>
    <scope>NUCLEOTIDE SEQUENCE [LARGE SCALE GENOMIC DNA]</scope>
    <source>
        <strain evidence="1">HYR1</strain>
    </source>
</reference>
<evidence type="ECO:0000313" key="1">
    <source>
        <dbReference type="EMBL" id="RMZ96167.1"/>
    </source>
</evidence>